<dbReference type="SUPFAM" id="SSF47473">
    <property type="entry name" value="EF-hand"/>
    <property type="match status" value="1"/>
</dbReference>
<dbReference type="EMBL" id="HBGY01002615">
    <property type="protein sequence ID" value="CAD9558669.1"/>
    <property type="molecule type" value="Transcribed_RNA"/>
</dbReference>
<accession>A0A7S2JXM5</accession>
<dbReference type="Gene3D" id="1.10.238.10">
    <property type="entry name" value="EF-hand"/>
    <property type="match status" value="1"/>
</dbReference>
<proteinExistence type="predicted"/>
<dbReference type="InterPro" id="IPR011992">
    <property type="entry name" value="EF-hand-dom_pair"/>
</dbReference>
<dbReference type="AlphaFoldDB" id="A0A7S2JXM5"/>
<reference evidence="1" key="1">
    <citation type="submission" date="2021-01" db="EMBL/GenBank/DDBJ databases">
        <authorList>
            <person name="Corre E."/>
            <person name="Pelletier E."/>
            <person name="Niang G."/>
            <person name="Scheremetjew M."/>
            <person name="Finn R."/>
            <person name="Kale V."/>
            <person name="Holt S."/>
            <person name="Cochrane G."/>
            <person name="Meng A."/>
            <person name="Brown T."/>
            <person name="Cohen L."/>
        </authorList>
    </citation>
    <scope>NUCLEOTIDE SEQUENCE</scope>
    <source>
        <strain evidence="1">B650</strain>
    </source>
</reference>
<evidence type="ECO:0000313" key="1">
    <source>
        <dbReference type="EMBL" id="CAD9558669.1"/>
    </source>
</evidence>
<gene>
    <name evidence="1" type="ORF">LDAN0321_LOCUS1709</name>
</gene>
<name>A0A7S2JXM5_9STRA</name>
<organism evidence="1">
    <name type="scientific">Leptocylindrus danicus</name>
    <dbReference type="NCBI Taxonomy" id="163516"/>
    <lineage>
        <taxon>Eukaryota</taxon>
        <taxon>Sar</taxon>
        <taxon>Stramenopiles</taxon>
        <taxon>Ochrophyta</taxon>
        <taxon>Bacillariophyta</taxon>
        <taxon>Coscinodiscophyceae</taxon>
        <taxon>Chaetocerotophycidae</taxon>
        <taxon>Leptocylindrales</taxon>
        <taxon>Leptocylindraceae</taxon>
        <taxon>Leptocylindrus</taxon>
    </lineage>
</organism>
<sequence>MFIGKPKKLTYENDNYVRRAKDLLCCSAEDIERFWVIFKKLVDDSEGGTISLNKFYTKFLRINRSILGDTIFEIVDCSRDPHRITFGQFILGISSFILCQVEGIVKLIFYNYDRKEKRGYVYLEDLRSFLETSHGKMNEKLTAALRSYPPGCKINYGEVCALATTHKILLWPVLHLQNLMRLQILGCSWWTKRTRIVANVSTSAETKLEHNRAIEEKRLHQEWQEDIKEDLGMLEYMRGGSKRRYLERVNPKPIVYINDKNEIRIEYPAGRKLPGDEDIEQLIRSKKSGNSCCIQ</sequence>
<protein>
    <submittedName>
        <fullName evidence="1">Uncharacterized protein</fullName>
    </submittedName>
</protein>